<evidence type="ECO:0000256" key="8">
    <source>
        <dbReference type="ARBA" id="ARBA00023125"/>
    </source>
</evidence>
<organism evidence="14 15">
    <name type="scientific">Dicentrarchus labrax</name>
    <name type="common">European seabass</name>
    <name type="synonym">Morone labrax</name>
    <dbReference type="NCBI Taxonomy" id="13489"/>
    <lineage>
        <taxon>Eukaryota</taxon>
        <taxon>Metazoa</taxon>
        <taxon>Chordata</taxon>
        <taxon>Craniata</taxon>
        <taxon>Vertebrata</taxon>
        <taxon>Euteleostomi</taxon>
        <taxon>Actinopterygii</taxon>
        <taxon>Neopterygii</taxon>
        <taxon>Teleostei</taxon>
        <taxon>Neoteleostei</taxon>
        <taxon>Acanthomorphata</taxon>
        <taxon>Eupercaria</taxon>
        <taxon>Moronidae</taxon>
        <taxon>Dicentrarchus</taxon>
    </lineage>
</organism>
<feature type="domain" description="C2H2-type" evidence="13">
    <location>
        <begin position="287"/>
        <end position="314"/>
    </location>
</feature>
<comment type="similarity">
    <text evidence="2">Belongs to the krueppel C2H2-type zinc-finger protein family.</text>
</comment>
<dbReference type="GO" id="GO:0000978">
    <property type="term" value="F:RNA polymerase II cis-regulatory region sequence-specific DNA binding"/>
    <property type="evidence" value="ECO:0007669"/>
    <property type="project" value="TreeGrafter"/>
</dbReference>
<dbReference type="SMART" id="SM00355">
    <property type="entry name" value="ZnF_C2H2"/>
    <property type="match status" value="6"/>
</dbReference>
<reference evidence="14" key="2">
    <citation type="submission" date="2025-09" db="UniProtKB">
        <authorList>
            <consortium name="Ensembl"/>
        </authorList>
    </citation>
    <scope>IDENTIFICATION</scope>
</reference>
<comment type="subcellular location">
    <subcellularLocation>
        <location evidence="1">Nucleus</location>
    </subcellularLocation>
</comment>
<feature type="domain" description="C2H2-type" evidence="13">
    <location>
        <begin position="77"/>
        <end position="104"/>
    </location>
</feature>
<keyword evidence="15" id="KW-1185">Reference proteome</keyword>
<evidence type="ECO:0000256" key="10">
    <source>
        <dbReference type="ARBA" id="ARBA00023242"/>
    </source>
</evidence>
<evidence type="ECO:0000256" key="7">
    <source>
        <dbReference type="ARBA" id="ARBA00023015"/>
    </source>
</evidence>
<evidence type="ECO:0000256" key="1">
    <source>
        <dbReference type="ARBA" id="ARBA00004123"/>
    </source>
</evidence>
<keyword evidence="5 11" id="KW-0863">Zinc-finger</keyword>
<dbReference type="SUPFAM" id="SSF57667">
    <property type="entry name" value="beta-beta-alpha zinc fingers"/>
    <property type="match status" value="3"/>
</dbReference>
<evidence type="ECO:0000256" key="4">
    <source>
        <dbReference type="ARBA" id="ARBA00022737"/>
    </source>
</evidence>
<dbReference type="FunFam" id="3.30.160.60:FF:000264">
    <property type="entry name" value="Zinc finger protein 236"/>
    <property type="match status" value="1"/>
</dbReference>
<dbReference type="FunFam" id="3.30.160.60:FF:001370">
    <property type="entry name" value="Zinc finger protein"/>
    <property type="match status" value="1"/>
</dbReference>
<keyword evidence="7" id="KW-0805">Transcription regulation</keyword>
<feature type="domain" description="C2H2-type" evidence="13">
    <location>
        <begin position="344"/>
        <end position="371"/>
    </location>
</feature>
<feature type="domain" description="C2H2-type" evidence="13">
    <location>
        <begin position="49"/>
        <end position="76"/>
    </location>
</feature>
<keyword evidence="10" id="KW-0539">Nucleus</keyword>
<feature type="compositionally biased region" description="Acidic residues" evidence="12">
    <location>
        <begin position="200"/>
        <end position="212"/>
    </location>
</feature>
<dbReference type="Gene3D" id="3.30.160.60">
    <property type="entry name" value="Classic Zinc Finger"/>
    <property type="match status" value="6"/>
</dbReference>
<dbReference type="GO" id="GO:0008270">
    <property type="term" value="F:zinc ion binding"/>
    <property type="evidence" value="ECO:0007669"/>
    <property type="project" value="UniProtKB-KW"/>
</dbReference>
<feature type="compositionally biased region" description="Polar residues" evidence="12">
    <location>
        <begin position="226"/>
        <end position="239"/>
    </location>
</feature>
<dbReference type="FunFam" id="3.30.160.60:FF:000446">
    <property type="entry name" value="Zinc finger protein"/>
    <property type="match status" value="1"/>
</dbReference>
<sequence>MAKVELKTNDRINIDFCRQIRQLQTGPNHLKNEGVSISDPSFNTDKKPFSSFTCDRRSEDGHTLQRHKKCHTGEKKFSCLFCEKEFVTGGHLTRHISVHIGEKILSCIVCEKAFTLESELISHECVHQSQTVEQMTANNLSEHMAPPHIKEEQEEVGISQEGEQLQGFTFTPVPVKSEDDDDDEEKPPSSQLHQRQTEQMETEADGDTDNSVDSDFWKETRERPSGLNSLNNDEISESVTGCDPGNQVLSCSDDKASESLEPESDNSTDSDFWKDDRKPQESSRKPHGCSECGRRFRHVHHLKIHMKFHAGKRATFFCSVCGLECLYKSHLKIHMRTHTGEKPFGCPVCGKKYAHKASMQSHMVIHTVEKQYTCNACDKGFAWYTELKYHQCVGEASNETAKRNHGLPVVCVHSFLEPYVTFF</sequence>
<feature type="domain" description="C2H2-type" evidence="13">
    <location>
        <begin position="316"/>
        <end position="343"/>
    </location>
</feature>
<accession>A0A8P4K8L8</accession>
<evidence type="ECO:0000256" key="12">
    <source>
        <dbReference type="SAM" id="MobiDB-lite"/>
    </source>
</evidence>
<name>A0A8P4K8L8_DICLA</name>
<keyword evidence="3" id="KW-0479">Metal-binding</keyword>
<dbReference type="InterPro" id="IPR036236">
    <property type="entry name" value="Znf_C2H2_sf"/>
</dbReference>
<feature type="compositionally biased region" description="Basic and acidic residues" evidence="12">
    <location>
        <begin position="271"/>
        <end position="284"/>
    </location>
</feature>
<keyword evidence="6" id="KW-0862">Zinc</keyword>
<evidence type="ECO:0000313" key="15">
    <source>
        <dbReference type="Proteomes" id="UP000694389"/>
    </source>
</evidence>
<evidence type="ECO:0000256" key="5">
    <source>
        <dbReference type="ARBA" id="ARBA00022771"/>
    </source>
</evidence>
<dbReference type="GO" id="GO:0001228">
    <property type="term" value="F:DNA-binding transcription activator activity, RNA polymerase II-specific"/>
    <property type="evidence" value="ECO:0007669"/>
    <property type="project" value="TreeGrafter"/>
</dbReference>
<dbReference type="AlphaFoldDB" id="A0A8P4K8L8"/>
<dbReference type="Proteomes" id="UP000694389">
    <property type="component" value="Unassembled WGS sequence"/>
</dbReference>
<dbReference type="FunFam" id="3.30.160.60:FF:001290">
    <property type="entry name" value="Zinc finger 45-like"/>
    <property type="match status" value="1"/>
</dbReference>
<evidence type="ECO:0000256" key="11">
    <source>
        <dbReference type="PROSITE-ProRule" id="PRU00042"/>
    </source>
</evidence>
<evidence type="ECO:0000313" key="14">
    <source>
        <dbReference type="Ensembl" id="ENSDLAP00005070468.1"/>
    </source>
</evidence>
<keyword evidence="8" id="KW-0238">DNA-binding</keyword>
<dbReference type="Pfam" id="PF00096">
    <property type="entry name" value="zf-C2H2"/>
    <property type="match status" value="2"/>
</dbReference>
<dbReference type="PROSITE" id="PS50157">
    <property type="entry name" value="ZINC_FINGER_C2H2_2"/>
    <property type="match status" value="7"/>
</dbReference>
<feature type="compositionally biased region" description="Basic and acidic residues" evidence="12">
    <location>
        <begin position="215"/>
        <end position="224"/>
    </location>
</feature>
<evidence type="ECO:0000259" key="13">
    <source>
        <dbReference type="PROSITE" id="PS50157"/>
    </source>
</evidence>
<feature type="domain" description="C2H2-type" evidence="13">
    <location>
        <begin position="372"/>
        <end position="399"/>
    </location>
</feature>
<dbReference type="GeneTree" id="ENSGT00940000164807"/>
<evidence type="ECO:0000256" key="6">
    <source>
        <dbReference type="ARBA" id="ARBA00022833"/>
    </source>
</evidence>
<dbReference type="Ensembl" id="ENSDLAT00005087158.1">
    <property type="protein sequence ID" value="ENSDLAP00005070468.1"/>
    <property type="gene ID" value="ENSDLAG00005026945.1"/>
</dbReference>
<dbReference type="GO" id="GO:0005634">
    <property type="term" value="C:nucleus"/>
    <property type="evidence" value="ECO:0007669"/>
    <property type="project" value="UniProtKB-SubCell"/>
</dbReference>
<evidence type="ECO:0000256" key="3">
    <source>
        <dbReference type="ARBA" id="ARBA00022723"/>
    </source>
</evidence>
<feature type="region of interest" description="Disordered" evidence="12">
    <location>
        <begin position="164"/>
        <end position="290"/>
    </location>
</feature>
<dbReference type="PANTHER" id="PTHR24393">
    <property type="entry name" value="ZINC FINGER PROTEIN"/>
    <property type="match status" value="1"/>
</dbReference>
<reference evidence="14" key="1">
    <citation type="submission" date="2025-08" db="UniProtKB">
        <authorList>
            <consortium name="Ensembl"/>
        </authorList>
    </citation>
    <scope>IDENTIFICATION</scope>
</reference>
<evidence type="ECO:0000256" key="9">
    <source>
        <dbReference type="ARBA" id="ARBA00023163"/>
    </source>
</evidence>
<protein>
    <recommendedName>
        <fullName evidence="13">C2H2-type domain-containing protein</fullName>
    </recommendedName>
</protein>
<proteinExistence type="inferred from homology"/>
<dbReference type="PANTHER" id="PTHR24393:SF151">
    <property type="entry name" value="C2H2-TYPE DOMAIN-CONTAINING PROTEIN"/>
    <property type="match status" value="1"/>
</dbReference>
<dbReference type="InterPro" id="IPR013087">
    <property type="entry name" value="Znf_C2H2_type"/>
</dbReference>
<evidence type="ECO:0000256" key="2">
    <source>
        <dbReference type="ARBA" id="ARBA00006991"/>
    </source>
</evidence>
<keyword evidence="4" id="KW-0677">Repeat</keyword>
<feature type="domain" description="C2H2-type" evidence="13">
    <location>
        <begin position="105"/>
        <end position="132"/>
    </location>
</feature>
<dbReference type="PROSITE" id="PS00028">
    <property type="entry name" value="ZINC_FINGER_C2H2_1"/>
    <property type="match status" value="5"/>
</dbReference>
<keyword evidence="9" id="KW-0804">Transcription</keyword>